<evidence type="ECO:0000256" key="3">
    <source>
        <dbReference type="ARBA" id="ARBA00022603"/>
    </source>
</evidence>
<dbReference type="EMBL" id="AP021858">
    <property type="protein sequence ID" value="BBO24831.1"/>
    <property type="molecule type" value="Genomic_DNA"/>
</dbReference>
<reference evidence="10" key="1">
    <citation type="journal article" name="DNA Res.">
        <title>The physiological potential of anammox bacteria as revealed by their core genome structure.</title>
        <authorList>
            <person name="Okubo T."/>
            <person name="Toyoda A."/>
            <person name="Fukuhara K."/>
            <person name="Uchiyama I."/>
            <person name="Harigaya Y."/>
            <person name="Kuroiwa M."/>
            <person name="Suzuki T."/>
            <person name="Murakami Y."/>
            <person name="Suwa Y."/>
            <person name="Takami H."/>
        </authorList>
    </citation>
    <scope>NUCLEOTIDE SEQUENCE</scope>
    <source>
        <strain evidence="10">317325-2</strain>
    </source>
</reference>
<keyword evidence="7" id="KW-0238">DNA-binding</keyword>
<evidence type="ECO:0000256" key="4">
    <source>
        <dbReference type="ARBA" id="ARBA00022679"/>
    </source>
</evidence>
<protein>
    <recommendedName>
        <fullName evidence="2">site-specific DNA-methyltransferase (cytosine-N(4)-specific)</fullName>
        <ecNumber evidence="2">2.1.1.113</ecNumber>
    </recommendedName>
</protein>
<accession>A0A809SBA0</accession>
<dbReference type="EC" id="2.1.1.113" evidence="2"/>
<dbReference type="Proteomes" id="UP000662873">
    <property type="component" value="Chromosome"/>
</dbReference>
<dbReference type="GO" id="GO:0032259">
    <property type="term" value="P:methylation"/>
    <property type="evidence" value="ECO:0007669"/>
    <property type="project" value="UniProtKB-KW"/>
</dbReference>
<dbReference type="GO" id="GO:0008170">
    <property type="term" value="F:N-methyltransferase activity"/>
    <property type="evidence" value="ECO:0007669"/>
    <property type="project" value="InterPro"/>
</dbReference>
<evidence type="ECO:0000256" key="1">
    <source>
        <dbReference type="ARBA" id="ARBA00010203"/>
    </source>
</evidence>
<evidence type="ECO:0000256" key="2">
    <source>
        <dbReference type="ARBA" id="ARBA00012185"/>
    </source>
</evidence>
<evidence type="ECO:0000313" key="10">
    <source>
        <dbReference type="EMBL" id="BBO24831.1"/>
    </source>
</evidence>
<keyword evidence="4 10" id="KW-0808">Transferase</keyword>
<name>A0A809SBA0_9BACT</name>
<dbReference type="GO" id="GO:0009307">
    <property type="term" value="P:DNA restriction-modification system"/>
    <property type="evidence" value="ECO:0007669"/>
    <property type="project" value="UniProtKB-KW"/>
</dbReference>
<evidence type="ECO:0000313" key="11">
    <source>
        <dbReference type="Proteomes" id="UP000662873"/>
    </source>
</evidence>
<dbReference type="InterPro" id="IPR002941">
    <property type="entry name" value="DNA_methylase_N4/N6"/>
</dbReference>
<dbReference type="GO" id="GO:0003677">
    <property type="term" value="F:DNA binding"/>
    <property type="evidence" value="ECO:0007669"/>
    <property type="project" value="UniProtKB-KW"/>
</dbReference>
<gene>
    <name evidence="10" type="ORF">NPRO_24260</name>
</gene>
<dbReference type="PROSITE" id="PS00093">
    <property type="entry name" value="N4_MTASE"/>
    <property type="match status" value="1"/>
</dbReference>
<feature type="domain" description="DNA methylase N-4/N-6" evidence="9">
    <location>
        <begin position="60"/>
        <end position="111"/>
    </location>
</feature>
<dbReference type="InterPro" id="IPR029063">
    <property type="entry name" value="SAM-dependent_MTases_sf"/>
</dbReference>
<comment type="similarity">
    <text evidence="1">Belongs to the N(4)/N(6)-methyltransferase family. N(4) subfamily.</text>
</comment>
<keyword evidence="6" id="KW-0680">Restriction system</keyword>
<dbReference type="GO" id="GO:0015667">
    <property type="term" value="F:site-specific DNA-methyltransferase (cytosine-N4-specific) activity"/>
    <property type="evidence" value="ECO:0007669"/>
    <property type="project" value="UniProtKB-EC"/>
</dbReference>
<keyword evidence="5" id="KW-0949">S-adenosyl-L-methionine</keyword>
<dbReference type="Pfam" id="PF01555">
    <property type="entry name" value="N6_N4_Mtase"/>
    <property type="match status" value="1"/>
</dbReference>
<dbReference type="KEGG" id="npy:NPRO_24260"/>
<dbReference type="InterPro" id="IPR017985">
    <property type="entry name" value="MeTrfase_CN4_CS"/>
</dbReference>
<comment type="catalytic activity">
    <reaction evidence="8">
        <text>a 2'-deoxycytidine in DNA + S-adenosyl-L-methionine = an N(4)-methyl-2'-deoxycytidine in DNA + S-adenosyl-L-homocysteine + H(+)</text>
        <dbReference type="Rhea" id="RHEA:16857"/>
        <dbReference type="Rhea" id="RHEA-COMP:11369"/>
        <dbReference type="Rhea" id="RHEA-COMP:13674"/>
        <dbReference type="ChEBI" id="CHEBI:15378"/>
        <dbReference type="ChEBI" id="CHEBI:57856"/>
        <dbReference type="ChEBI" id="CHEBI:59789"/>
        <dbReference type="ChEBI" id="CHEBI:85452"/>
        <dbReference type="ChEBI" id="CHEBI:137933"/>
        <dbReference type="EC" id="2.1.1.113"/>
    </reaction>
</comment>
<sequence length="478" mass="53446">MATTLTVSTYSSAVPTLRELAAMEASLEARYADKLTVNASLTRQLVSFQANKTEPVLRWFRYKEGFSSALVRSFLESTAFPPGPILDPFAGVGTTLYEASSLGRDSFGIELLPVGVEVMRAREAASLLSPDEVAALGRIAHERPWKSWVGSGMPFPHLRITRDAFPADTEVELGRYLAFAHSMDDPLFTVLRFAALCILEPISFTRKDGQYLRWDHRSGRRQGKKPFDKGRILGFEAAIGGKLAEICADLNGPGDRLQGLFDEPIRGRMTVAAGSLFERLSELEPRSIAGVITSPPYCNRYDYTRTYALELAALGVGEERLKELRQSLLTCTVENREKVHLSRTIPDTIWRSALEAFHCHEFLQGTLAYLRDQRDRGQLNNDGIARMVEGYFLEMTVAIFQLAEILSERAPIVMVNDNVRYAGASIPVDLILSDFAMRAGLRTERIWVLPTGKGNSSQQMGEHGRKELRKCVYVWRKS</sequence>
<dbReference type="SUPFAM" id="SSF53335">
    <property type="entry name" value="S-adenosyl-L-methionine-dependent methyltransferases"/>
    <property type="match status" value="2"/>
</dbReference>
<evidence type="ECO:0000256" key="5">
    <source>
        <dbReference type="ARBA" id="ARBA00022691"/>
    </source>
</evidence>
<dbReference type="Gene3D" id="3.40.50.150">
    <property type="entry name" value="Vaccinia Virus protein VP39"/>
    <property type="match status" value="2"/>
</dbReference>
<dbReference type="AlphaFoldDB" id="A0A809SBA0"/>
<keyword evidence="3 10" id="KW-0489">Methyltransferase</keyword>
<proteinExistence type="inferred from homology"/>
<evidence type="ECO:0000259" key="9">
    <source>
        <dbReference type="Pfam" id="PF01555"/>
    </source>
</evidence>
<evidence type="ECO:0000256" key="7">
    <source>
        <dbReference type="ARBA" id="ARBA00023125"/>
    </source>
</evidence>
<evidence type="ECO:0000256" key="6">
    <source>
        <dbReference type="ARBA" id="ARBA00022747"/>
    </source>
</evidence>
<organism evidence="10 11">
    <name type="scientific">Candidatus Nitrosymbiomonas proteolyticus</name>
    <dbReference type="NCBI Taxonomy" id="2608984"/>
    <lineage>
        <taxon>Bacteria</taxon>
        <taxon>Bacillati</taxon>
        <taxon>Armatimonadota</taxon>
        <taxon>Armatimonadota incertae sedis</taxon>
        <taxon>Candidatus Nitrosymbiomonas</taxon>
    </lineage>
</organism>
<evidence type="ECO:0000256" key="8">
    <source>
        <dbReference type="ARBA" id="ARBA00049120"/>
    </source>
</evidence>